<keyword evidence="3" id="KW-1185">Reference proteome</keyword>
<protein>
    <recommendedName>
        <fullName evidence="4">DUF998 domain-containing protein</fullName>
    </recommendedName>
</protein>
<dbReference type="EMBL" id="BMLS01000001">
    <property type="protein sequence ID" value="GGO66053.1"/>
    <property type="molecule type" value="Genomic_DNA"/>
</dbReference>
<dbReference type="RefSeq" id="WP_188690966.1">
    <property type="nucleotide sequence ID" value="NZ_BMLS01000001.1"/>
</dbReference>
<feature type="transmembrane region" description="Helical" evidence="1">
    <location>
        <begin position="79"/>
        <end position="99"/>
    </location>
</feature>
<accession>A0A917YVQ4</accession>
<feature type="transmembrane region" description="Helical" evidence="1">
    <location>
        <begin position="150"/>
        <end position="170"/>
    </location>
</feature>
<keyword evidence="1" id="KW-0812">Transmembrane</keyword>
<proteinExistence type="predicted"/>
<evidence type="ECO:0000313" key="2">
    <source>
        <dbReference type="EMBL" id="GGO66053.1"/>
    </source>
</evidence>
<gene>
    <name evidence="2" type="ORF">GCM10010982_09350</name>
</gene>
<reference evidence="2" key="1">
    <citation type="journal article" date="2014" name="Int. J. Syst. Evol. Microbiol.">
        <title>Complete genome sequence of Corynebacterium casei LMG S-19264T (=DSM 44701T), isolated from a smear-ripened cheese.</title>
        <authorList>
            <consortium name="US DOE Joint Genome Institute (JGI-PGF)"/>
            <person name="Walter F."/>
            <person name="Albersmeier A."/>
            <person name="Kalinowski J."/>
            <person name="Ruckert C."/>
        </authorList>
    </citation>
    <scope>NUCLEOTIDE SEQUENCE</scope>
    <source>
        <strain evidence="2">CGMCC 1.7086</strain>
    </source>
</reference>
<evidence type="ECO:0000313" key="3">
    <source>
        <dbReference type="Proteomes" id="UP000606935"/>
    </source>
</evidence>
<feature type="transmembrane region" description="Helical" evidence="1">
    <location>
        <begin position="182"/>
        <end position="200"/>
    </location>
</feature>
<keyword evidence="1" id="KW-1133">Transmembrane helix</keyword>
<dbReference type="InterPro" id="IPR009339">
    <property type="entry name" value="DUF998"/>
</dbReference>
<comment type="caution">
    <text evidence="2">The sequence shown here is derived from an EMBL/GenBank/DDBJ whole genome shotgun (WGS) entry which is preliminary data.</text>
</comment>
<dbReference type="Proteomes" id="UP000606935">
    <property type="component" value="Unassembled WGS sequence"/>
</dbReference>
<evidence type="ECO:0008006" key="4">
    <source>
        <dbReference type="Google" id="ProtNLM"/>
    </source>
</evidence>
<dbReference type="Pfam" id="PF06197">
    <property type="entry name" value="DUF998"/>
    <property type="match status" value="1"/>
</dbReference>
<feature type="transmembrane region" description="Helical" evidence="1">
    <location>
        <begin position="6"/>
        <end position="24"/>
    </location>
</feature>
<feature type="transmembrane region" description="Helical" evidence="1">
    <location>
        <begin position="119"/>
        <end position="138"/>
    </location>
</feature>
<organism evidence="2 3">
    <name type="scientific">Bowmanella pacifica</name>
    <dbReference type="NCBI Taxonomy" id="502051"/>
    <lineage>
        <taxon>Bacteria</taxon>
        <taxon>Pseudomonadati</taxon>
        <taxon>Pseudomonadota</taxon>
        <taxon>Gammaproteobacteria</taxon>
        <taxon>Alteromonadales</taxon>
        <taxon>Alteromonadaceae</taxon>
        <taxon>Bowmanella</taxon>
    </lineage>
</organism>
<dbReference type="AlphaFoldDB" id="A0A917YVQ4"/>
<feature type="transmembrane region" description="Helical" evidence="1">
    <location>
        <begin position="56"/>
        <end position="73"/>
    </location>
</feature>
<keyword evidence="1" id="KW-0472">Membrane</keyword>
<evidence type="ECO:0000256" key="1">
    <source>
        <dbReference type="SAM" id="Phobius"/>
    </source>
</evidence>
<name>A0A917YVQ4_9ALTE</name>
<sequence>MDVLILTGLLATIWMVIGVTIAASRYPGYNHSRQFCSELGATGSPTQKLSPKINNYPLGLLFCLFGYALLALPDAPTGLQWMGGLIILHGVATWVAGYFPMDFDAYTATPSRHCQIHSWAGMVMLLSLLIAPALVFTLPDNTYLPAGFQWFSLACLVATLLFSLTLGRAYKARTNPGLHQRLSYGAQLLWLAVLSLLLWLG</sequence>
<reference evidence="2" key="2">
    <citation type="submission" date="2020-09" db="EMBL/GenBank/DDBJ databases">
        <authorList>
            <person name="Sun Q."/>
            <person name="Zhou Y."/>
        </authorList>
    </citation>
    <scope>NUCLEOTIDE SEQUENCE</scope>
    <source>
        <strain evidence="2">CGMCC 1.7086</strain>
    </source>
</reference>